<feature type="transmembrane region" description="Helical" evidence="1">
    <location>
        <begin position="92"/>
        <end position="112"/>
    </location>
</feature>
<feature type="transmembrane region" description="Helical" evidence="1">
    <location>
        <begin position="38"/>
        <end position="55"/>
    </location>
</feature>
<gene>
    <name evidence="2" type="ORF">GCM10009830_38710</name>
</gene>
<sequence>MRLVRFLLLLALPPALFSLALAVDEYSYFHWRVTVYTIYWVPVCAAVYALAAWRLRGAESFVARAGMTVTAWVLCIGQFAGLALSADLVFSSWAPLIVGTAAMAAASGLGTWIERPARAAHAVLTLGWASFSAAAVQGPNESAFLTLSLALLALGFVTTVAQYGMELAAARRTARDAVAERGA</sequence>
<organism evidence="2 3">
    <name type="scientific">Glycomyces endophyticus</name>
    <dbReference type="NCBI Taxonomy" id="480996"/>
    <lineage>
        <taxon>Bacteria</taxon>
        <taxon>Bacillati</taxon>
        <taxon>Actinomycetota</taxon>
        <taxon>Actinomycetes</taxon>
        <taxon>Glycomycetales</taxon>
        <taxon>Glycomycetaceae</taxon>
        <taxon>Glycomyces</taxon>
    </lineage>
</organism>
<keyword evidence="1" id="KW-0812">Transmembrane</keyword>
<proteinExistence type="predicted"/>
<keyword evidence="3" id="KW-1185">Reference proteome</keyword>
<evidence type="ECO:0000313" key="2">
    <source>
        <dbReference type="EMBL" id="GAA1687404.1"/>
    </source>
</evidence>
<reference evidence="3" key="1">
    <citation type="journal article" date="2019" name="Int. J. Syst. Evol. Microbiol.">
        <title>The Global Catalogue of Microorganisms (GCM) 10K type strain sequencing project: providing services to taxonomists for standard genome sequencing and annotation.</title>
        <authorList>
            <consortium name="The Broad Institute Genomics Platform"/>
            <consortium name="The Broad Institute Genome Sequencing Center for Infectious Disease"/>
            <person name="Wu L."/>
            <person name="Ma J."/>
        </authorList>
    </citation>
    <scope>NUCLEOTIDE SEQUENCE [LARGE SCALE GENOMIC DNA]</scope>
    <source>
        <strain evidence="3">JCM 16001</strain>
    </source>
</reference>
<comment type="caution">
    <text evidence="2">The sequence shown here is derived from an EMBL/GenBank/DDBJ whole genome shotgun (WGS) entry which is preliminary data.</text>
</comment>
<feature type="transmembrane region" description="Helical" evidence="1">
    <location>
        <begin position="67"/>
        <end position="86"/>
    </location>
</feature>
<feature type="transmembrane region" description="Helical" evidence="1">
    <location>
        <begin position="119"/>
        <end position="137"/>
    </location>
</feature>
<protein>
    <submittedName>
        <fullName evidence="2">Uncharacterized protein</fullName>
    </submittedName>
</protein>
<keyword evidence="1" id="KW-0472">Membrane</keyword>
<accession>A0ABP4THN0</accession>
<keyword evidence="1" id="KW-1133">Transmembrane helix</keyword>
<feature type="transmembrane region" description="Helical" evidence="1">
    <location>
        <begin position="143"/>
        <end position="165"/>
    </location>
</feature>
<dbReference type="EMBL" id="BAAAQF010000018">
    <property type="protein sequence ID" value="GAA1687404.1"/>
    <property type="molecule type" value="Genomic_DNA"/>
</dbReference>
<evidence type="ECO:0000256" key="1">
    <source>
        <dbReference type="SAM" id="Phobius"/>
    </source>
</evidence>
<dbReference type="Proteomes" id="UP001499851">
    <property type="component" value="Unassembled WGS sequence"/>
</dbReference>
<name>A0ABP4THN0_9ACTN</name>
<evidence type="ECO:0000313" key="3">
    <source>
        <dbReference type="Proteomes" id="UP001499851"/>
    </source>
</evidence>